<name>A0A397YCX6_BRACM</name>
<evidence type="ECO:0000256" key="1">
    <source>
        <dbReference type="SAM" id="MobiDB-lite"/>
    </source>
</evidence>
<feature type="region of interest" description="Disordered" evidence="1">
    <location>
        <begin position="30"/>
        <end position="74"/>
    </location>
</feature>
<gene>
    <name evidence="2" type="ORF">BRARA_H01996</name>
</gene>
<dbReference type="Proteomes" id="UP000264353">
    <property type="component" value="Chromosome A8"/>
</dbReference>
<reference evidence="2 3" key="1">
    <citation type="submission" date="2018-06" db="EMBL/GenBank/DDBJ databases">
        <title>WGS assembly of Brassica rapa FPsc.</title>
        <authorList>
            <person name="Bowman J."/>
            <person name="Kohchi T."/>
            <person name="Yamato K."/>
            <person name="Jenkins J."/>
            <person name="Shu S."/>
            <person name="Ishizaki K."/>
            <person name="Yamaoka S."/>
            <person name="Nishihama R."/>
            <person name="Nakamura Y."/>
            <person name="Berger F."/>
            <person name="Adam C."/>
            <person name="Aki S."/>
            <person name="Althoff F."/>
            <person name="Araki T."/>
            <person name="Arteaga-Vazquez M."/>
            <person name="Balasubrmanian S."/>
            <person name="Bauer D."/>
            <person name="Boehm C."/>
            <person name="Briginshaw L."/>
            <person name="Caballero-Perez J."/>
            <person name="Catarino B."/>
            <person name="Chen F."/>
            <person name="Chiyoda S."/>
            <person name="Chovatia M."/>
            <person name="Davies K."/>
            <person name="Delmans M."/>
            <person name="Demura T."/>
            <person name="Dierschke T."/>
            <person name="Dolan L."/>
            <person name="Dorantes-Acosta A."/>
            <person name="Eklund D."/>
            <person name="Florent S."/>
            <person name="Flores-Sandoval E."/>
            <person name="Fujiyama A."/>
            <person name="Fukuzawa H."/>
            <person name="Galik B."/>
            <person name="Grimanelli D."/>
            <person name="Grimwood J."/>
            <person name="Grossniklaus U."/>
            <person name="Hamada T."/>
            <person name="Haseloff J."/>
            <person name="Hetherington A."/>
            <person name="Higo A."/>
            <person name="Hirakawa Y."/>
            <person name="Hundley H."/>
            <person name="Ikeda Y."/>
            <person name="Inoue K."/>
            <person name="Inoue S."/>
            <person name="Ishida S."/>
            <person name="Jia Q."/>
            <person name="Kakita M."/>
            <person name="Kanazawa T."/>
            <person name="Kawai Y."/>
            <person name="Kawashima T."/>
            <person name="Kennedy M."/>
            <person name="Kinose K."/>
            <person name="Kinoshita T."/>
            <person name="Kohara Y."/>
            <person name="Koide E."/>
            <person name="Komatsu K."/>
            <person name="Kopischke S."/>
            <person name="Kubo M."/>
            <person name="Kyozuka J."/>
            <person name="Lagercrantz U."/>
            <person name="Lin S."/>
            <person name="Lindquist E."/>
            <person name="Lipzen A."/>
            <person name="Lu C."/>
            <person name="Luna E."/>
            <person name="Martienssen R."/>
            <person name="Minamino N."/>
            <person name="Mizutani M."/>
            <person name="Mizutani M."/>
            <person name="Mochizuki N."/>
            <person name="Monte I."/>
            <person name="Mosher R."/>
            <person name="Nagasaki H."/>
            <person name="Nakagami H."/>
            <person name="Naramoto S."/>
            <person name="Nishitani K."/>
            <person name="Ohtani M."/>
            <person name="Okamoto T."/>
            <person name="Okumura M."/>
            <person name="Phillips J."/>
            <person name="Pollak B."/>
            <person name="Reinders A."/>
            <person name="Roevekamp M."/>
            <person name="Sano R."/>
            <person name="Sawa S."/>
            <person name="Schmid M."/>
            <person name="Shirakawa M."/>
            <person name="Solano R."/>
            <person name="Spunde A."/>
            <person name="Suetsugu N."/>
            <person name="Sugano S."/>
            <person name="Sugiyama A."/>
            <person name="Sun R."/>
            <person name="Suzuki Y."/>
            <person name="Takenaka M."/>
            <person name="Takezawa D."/>
            <person name="Tomogane H."/>
            <person name="Tsuzuki M."/>
            <person name="Ueda T."/>
            <person name="Umeda M."/>
            <person name="Ward J."/>
            <person name="Watanabe Y."/>
            <person name="Yazaki K."/>
            <person name="Yokoyama R."/>
            <person name="Yoshitake Y."/>
            <person name="Yotsui I."/>
            <person name="Zachgo S."/>
            <person name="Schmutz J."/>
        </authorList>
    </citation>
    <scope>NUCLEOTIDE SEQUENCE [LARGE SCALE GENOMIC DNA]</scope>
    <source>
        <strain evidence="3">cv. B-3</strain>
    </source>
</reference>
<organism evidence="2 3">
    <name type="scientific">Brassica campestris</name>
    <name type="common">Field mustard</name>
    <dbReference type="NCBI Taxonomy" id="3711"/>
    <lineage>
        <taxon>Eukaryota</taxon>
        <taxon>Viridiplantae</taxon>
        <taxon>Streptophyta</taxon>
        <taxon>Embryophyta</taxon>
        <taxon>Tracheophyta</taxon>
        <taxon>Spermatophyta</taxon>
        <taxon>Magnoliopsida</taxon>
        <taxon>eudicotyledons</taxon>
        <taxon>Gunneridae</taxon>
        <taxon>Pentapetalae</taxon>
        <taxon>rosids</taxon>
        <taxon>malvids</taxon>
        <taxon>Brassicales</taxon>
        <taxon>Brassicaceae</taxon>
        <taxon>Brassiceae</taxon>
        <taxon>Brassica</taxon>
    </lineage>
</organism>
<evidence type="ECO:0000313" key="2">
    <source>
        <dbReference type="EMBL" id="RID51322.1"/>
    </source>
</evidence>
<dbReference type="AlphaFoldDB" id="A0A397YCX6"/>
<proteinExistence type="predicted"/>
<protein>
    <submittedName>
        <fullName evidence="2">Uncharacterized protein</fullName>
    </submittedName>
</protein>
<accession>A0A397YCX6</accession>
<feature type="compositionally biased region" description="Polar residues" evidence="1">
    <location>
        <begin position="49"/>
        <end position="59"/>
    </location>
</feature>
<sequence length="74" mass="8562">MTVRRQHIATCCSEKNEDDMWHRSENVTHVTGQKLADGAFNRALHRNTPETGSSRSNRTNNDERQLNAQRKLKN</sequence>
<evidence type="ECO:0000313" key="3">
    <source>
        <dbReference type="Proteomes" id="UP000264353"/>
    </source>
</evidence>
<dbReference type="EMBL" id="CM010635">
    <property type="protein sequence ID" value="RID51322.1"/>
    <property type="molecule type" value="Genomic_DNA"/>
</dbReference>